<dbReference type="RefSeq" id="WP_377928820.1">
    <property type="nucleotide sequence ID" value="NZ_JBHUEM010000021.1"/>
</dbReference>
<protein>
    <submittedName>
        <fullName evidence="2">DUF3221 domain-containing protein</fullName>
    </submittedName>
</protein>
<dbReference type="InterPro" id="IPR012340">
    <property type="entry name" value="NA-bd_OB-fold"/>
</dbReference>
<evidence type="ECO:0000313" key="3">
    <source>
        <dbReference type="Proteomes" id="UP001597214"/>
    </source>
</evidence>
<sequence>MKLNKILISSLILIPFILCTIVFIWYITNLKEDTRKIEGYIQQIYSEPNSKILIAKQMINKSVENLTPEEVNKNSIYLVSINSSDLNKMEVGQKVIIWLNSNIQGDSLPPLVTAQKIEIIK</sequence>
<keyword evidence="1" id="KW-1133">Transmembrane helix</keyword>
<reference evidence="3" key="1">
    <citation type="journal article" date="2019" name="Int. J. Syst. Evol. Microbiol.">
        <title>The Global Catalogue of Microorganisms (GCM) 10K type strain sequencing project: providing services to taxonomists for standard genome sequencing and annotation.</title>
        <authorList>
            <consortium name="The Broad Institute Genomics Platform"/>
            <consortium name="The Broad Institute Genome Sequencing Center for Infectious Disease"/>
            <person name="Wu L."/>
            <person name="Ma J."/>
        </authorList>
    </citation>
    <scope>NUCLEOTIDE SEQUENCE [LARGE SCALE GENOMIC DNA]</scope>
    <source>
        <strain evidence="3">CCUG 49339</strain>
    </source>
</reference>
<evidence type="ECO:0000313" key="2">
    <source>
        <dbReference type="EMBL" id="MFD1737600.1"/>
    </source>
</evidence>
<feature type="transmembrane region" description="Helical" evidence="1">
    <location>
        <begin position="6"/>
        <end position="27"/>
    </location>
</feature>
<keyword evidence="3" id="KW-1185">Reference proteome</keyword>
<dbReference type="EMBL" id="JBHUEM010000021">
    <property type="protein sequence ID" value="MFD1737600.1"/>
    <property type="molecule type" value="Genomic_DNA"/>
</dbReference>
<dbReference type="Pfam" id="PF11518">
    <property type="entry name" value="DUF3221"/>
    <property type="match status" value="1"/>
</dbReference>
<evidence type="ECO:0000256" key="1">
    <source>
        <dbReference type="SAM" id="Phobius"/>
    </source>
</evidence>
<gene>
    <name evidence="2" type="ORF">ACFSCX_13695</name>
</gene>
<accession>A0ABW4LQZ5</accession>
<keyword evidence="1" id="KW-0812">Transmembrane</keyword>
<name>A0ABW4LQZ5_9BACI</name>
<keyword evidence="1" id="KW-0472">Membrane</keyword>
<organism evidence="2 3">
    <name type="scientific">Bacillus salitolerans</name>
    <dbReference type="NCBI Taxonomy" id="1437434"/>
    <lineage>
        <taxon>Bacteria</taxon>
        <taxon>Bacillati</taxon>
        <taxon>Bacillota</taxon>
        <taxon>Bacilli</taxon>
        <taxon>Bacillales</taxon>
        <taxon>Bacillaceae</taxon>
        <taxon>Bacillus</taxon>
    </lineage>
</organism>
<dbReference type="Proteomes" id="UP001597214">
    <property type="component" value="Unassembled WGS sequence"/>
</dbReference>
<comment type="caution">
    <text evidence="2">The sequence shown here is derived from an EMBL/GenBank/DDBJ whole genome shotgun (WGS) entry which is preliminary data.</text>
</comment>
<dbReference type="InterPro" id="IPR021598">
    <property type="entry name" value="DUF3221"/>
</dbReference>
<proteinExistence type="predicted"/>
<dbReference type="Gene3D" id="2.40.50.140">
    <property type="entry name" value="Nucleic acid-binding proteins"/>
    <property type="match status" value="1"/>
</dbReference>